<protein>
    <submittedName>
        <fullName evidence="1 3">Uncharacterized protein</fullName>
    </submittedName>
</protein>
<dbReference type="Proteomes" id="UP000504636">
    <property type="component" value="Unplaced"/>
</dbReference>
<name>A0A6A6YM73_9PEZI</name>
<gene>
    <name evidence="1 3" type="ORF">BDZ99DRAFT_299209</name>
</gene>
<organism evidence="1">
    <name type="scientific">Mytilinidion resinicola</name>
    <dbReference type="NCBI Taxonomy" id="574789"/>
    <lineage>
        <taxon>Eukaryota</taxon>
        <taxon>Fungi</taxon>
        <taxon>Dikarya</taxon>
        <taxon>Ascomycota</taxon>
        <taxon>Pezizomycotina</taxon>
        <taxon>Dothideomycetes</taxon>
        <taxon>Pleosporomycetidae</taxon>
        <taxon>Mytilinidiales</taxon>
        <taxon>Mytilinidiaceae</taxon>
        <taxon>Mytilinidion</taxon>
    </lineage>
</organism>
<reference evidence="3" key="2">
    <citation type="submission" date="2020-04" db="EMBL/GenBank/DDBJ databases">
        <authorList>
            <consortium name="NCBI Genome Project"/>
        </authorList>
    </citation>
    <scope>NUCLEOTIDE SEQUENCE</scope>
    <source>
        <strain evidence="3">CBS 304.34</strain>
    </source>
</reference>
<dbReference type="GeneID" id="54455071"/>
<dbReference type="EMBL" id="MU003700">
    <property type="protein sequence ID" value="KAF2809881.1"/>
    <property type="molecule type" value="Genomic_DNA"/>
</dbReference>
<evidence type="ECO:0000313" key="2">
    <source>
        <dbReference type="Proteomes" id="UP000504636"/>
    </source>
</evidence>
<reference evidence="1 3" key="1">
    <citation type="journal article" date="2020" name="Stud. Mycol.">
        <title>101 Dothideomycetes genomes: a test case for predicting lifestyles and emergence of pathogens.</title>
        <authorList>
            <person name="Haridas S."/>
            <person name="Albert R."/>
            <person name="Binder M."/>
            <person name="Bloem J."/>
            <person name="Labutti K."/>
            <person name="Salamov A."/>
            <person name="Andreopoulos B."/>
            <person name="Baker S."/>
            <person name="Barry K."/>
            <person name="Bills G."/>
            <person name="Bluhm B."/>
            <person name="Cannon C."/>
            <person name="Castanera R."/>
            <person name="Culley D."/>
            <person name="Daum C."/>
            <person name="Ezra D."/>
            <person name="Gonzalez J."/>
            <person name="Henrissat B."/>
            <person name="Kuo A."/>
            <person name="Liang C."/>
            <person name="Lipzen A."/>
            <person name="Lutzoni F."/>
            <person name="Magnuson J."/>
            <person name="Mondo S."/>
            <person name="Nolan M."/>
            <person name="Ohm R."/>
            <person name="Pangilinan J."/>
            <person name="Park H.-J."/>
            <person name="Ramirez L."/>
            <person name="Alfaro M."/>
            <person name="Sun H."/>
            <person name="Tritt A."/>
            <person name="Yoshinaga Y."/>
            <person name="Zwiers L.-H."/>
            <person name="Turgeon B."/>
            <person name="Goodwin S."/>
            <person name="Spatafora J."/>
            <person name="Crous P."/>
            <person name="Grigoriev I."/>
        </authorList>
    </citation>
    <scope>NUCLEOTIDE SEQUENCE</scope>
    <source>
        <strain evidence="1 3">CBS 304.34</strain>
    </source>
</reference>
<evidence type="ECO:0000313" key="1">
    <source>
        <dbReference type="EMBL" id="KAF2809881.1"/>
    </source>
</evidence>
<evidence type="ECO:0000313" key="3">
    <source>
        <dbReference type="RefSeq" id="XP_033576845.1"/>
    </source>
</evidence>
<sequence length="151" mass="17130">MTFGPAIVPGEGDEMMCRAGELHHLSCWLEYRKSAILPLLKPSILSKQPGFPTAIITPGTVSIMDKLRNIRYLRIDIREANWDEEFEDTDTWMALFTLRASQSGYADSHEWVLGHETMRPQDDDADEQICQDSSSPRALLCRVQHQGVRGL</sequence>
<dbReference type="RefSeq" id="XP_033576845.1">
    <property type="nucleotide sequence ID" value="XM_033714178.1"/>
</dbReference>
<proteinExistence type="predicted"/>
<keyword evidence="2" id="KW-1185">Reference proteome</keyword>
<accession>A0A6A6YM73</accession>
<dbReference type="AlphaFoldDB" id="A0A6A6YM73"/>
<reference evidence="3" key="3">
    <citation type="submission" date="2025-04" db="UniProtKB">
        <authorList>
            <consortium name="RefSeq"/>
        </authorList>
    </citation>
    <scope>IDENTIFICATION</scope>
    <source>
        <strain evidence="3">CBS 304.34</strain>
    </source>
</reference>